<proteinExistence type="predicted"/>
<protein>
    <submittedName>
        <fullName evidence="2">1-deoxy-D-xylulose-5-phosphate reductoisomerase</fullName>
    </submittedName>
</protein>
<dbReference type="Pfam" id="PF02670">
    <property type="entry name" value="DXP_reductoisom"/>
    <property type="match status" value="1"/>
</dbReference>
<feature type="non-terminal residue" evidence="2">
    <location>
        <position position="75"/>
    </location>
</feature>
<comment type="caution">
    <text evidence="2">The sequence shown here is derived from an EMBL/GenBank/DDBJ whole genome shotgun (WGS) entry which is preliminary data.</text>
</comment>
<dbReference type="GO" id="GO:0030145">
    <property type="term" value="F:manganese ion binding"/>
    <property type="evidence" value="ECO:0007669"/>
    <property type="project" value="TreeGrafter"/>
</dbReference>
<dbReference type="Proteomes" id="UP000231553">
    <property type="component" value="Unassembled WGS sequence"/>
</dbReference>
<dbReference type="GO" id="GO:0051484">
    <property type="term" value="P:isopentenyl diphosphate biosynthetic process, methylerythritol 4-phosphate pathway involved in terpenoid biosynthetic process"/>
    <property type="evidence" value="ECO:0007669"/>
    <property type="project" value="TreeGrafter"/>
</dbReference>
<dbReference type="PANTHER" id="PTHR30525:SF0">
    <property type="entry name" value="1-DEOXY-D-XYLULOSE 5-PHOSPHATE REDUCTOISOMERASE, CHLOROPLASTIC"/>
    <property type="match status" value="1"/>
</dbReference>
<dbReference type="EMBL" id="PGTB01000246">
    <property type="protein sequence ID" value="PJE34066.1"/>
    <property type="molecule type" value="Genomic_DNA"/>
</dbReference>
<dbReference type="AlphaFoldDB" id="A0A2M8IU59"/>
<feature type="domain" description="1-deoxy-D-xylulose 5-phosphate reductoisomerase N-terminal" evidence="1">
    <location>
        <begin position="5"/>
        <end position="72"/>
    </location>
</feature>
<dbReference type="GO" id="GO:0016853">
    <property type="term" value="F:isomerase activity"/>
    <property type="evidence" value="ECO:0007669"/>
    <property type="project" value="UniProtKB-KW"/>
</dbReference>
<evidence type="ECO:0000259" key="1">
    <source>
        <dbReference type="Pfam" id="PF02670"/>
    </source>
</evidence>
<dbReference type="InterPro" id="IPR003821">
    <property type="entry name" value="DXP_reductoisomerase"/>
</dbReference>
<accession>A0A2M8IU59</accession>
<evidence type="ECO:0000313" key="3">
    <source>
        <dbReference type="Proteomes" id="UP000231553"/>
    </source>
</evidence>
<dbReference type="GO" id="GO:0030604">
    <property type="term" value="F:1-deoxy-D-xylulose-5-phosphate reductoisomerase activity"/>
    <property type="evidence" value="ECO:0007669"/>
    <property type="project" value="InterPro"/>
</dbReference>
<organism evidence="2 3">
    <name type="scientific">Pseudooceanicola lipolyticus</name>
    <dbReference type="NCBI Taxonomy" id="2029104"/>
    <lineage>
        <taxon>Bacteria</taxon>
        <taxon>Pseudomonadati</taxon>
        <taxon>Pseudomonadota</taxon>
        <taxon>Alphaproteobacteria</taxon>
        <taxon>Rhodobacterales</taxon>
        <taxon>Paracoccaceae</taxon>
        <taxon>Pseudooceanicola</taxon>
    </lineage>
</organism>
<keyword evidence="2" id="KW-0413">Isomerase</keyword>
<dbReference type="InterPro" id="IPR013512">
    <property type="entry name" value="DXP_reductoisomerase_N"/>
</dbReference>
<gene>
    <name evidence="2" type="ORF">CVM52_24175</name>
</gene>
<dbReference type="Gene3D" id="3.40.50.720">
    <property type="entry name" value="NAD(P)-binding Rossmann-like Domain"/>
    <property type="match status" value="1"/>
</dbReference>
<dbReference type="InterPro" id="IPR036291">
    <property type="entry name" value="NAD(P)-bd_dom_sf"/>
</dbReference>
<dbReference type="GO" id="GO:0070402">
    <property type="term" value="F:NADPH binding"/>
    <property type="evidence" value="ECO:0007669"/>
    <property type="project" value="InterPro"/>
</dbReference>
<dbReference type="PANTHER" id="PTHR30525">
    <property type="entry name" value="1-DEOXY-D-XYLULOSE 5-PHOSPHATE REDUCTOISOMERASE"/>
    <property type="match status" value="1"/>
</dbReference>
<evidence type="ECO:0000313" key="2">
    <source>
        <dbReference type="EMBL" id="PJE34066.1"/>
    </source>
</evidence>
<sequence>MARRISIFGATGSVGQNTIDLIARDAAAFEVVALTGGRNIARLAEDARRLGAAVAVTAYDGLLEPLRAALAGSGV</sequence>
<dbReference type="SUPFAM" id="SSF51735">
    <property type="entry name" value="NAD(P)-binding Rossmann-fold domains"/>
    <property type="match status" value="1"/>
</dbReference>
<keyword evidence="3" id="KW-1185">Reference proteome</keyword>
<name>A0A2M8IU59_9RHOB</name>
<reference evidence="2 3" key="1">
    <citation type="journal article" date="2018" name="Int. J. Syst. Evol. Microbiol.">
        <title>Pseudooceanicola lipolyticus sp. nov., a marine alphaproteobacterium, reclassification of Oceanicola flagellatus as Pseudooceanicola flagellatus comb. nov. and emended description of the genus Pseudooceanicola.</title>
        <authorList>
            <person name="Huang M.-M."/>
            <person name="Guo L.-L."/>
            <person name="Wu Y.-H."/>
            <person name="Lai Q.-L."/>
            <person name="Shao Z.-Z."/>
            <person name="Wang C.-S."/>
            <person name="Wu M."/>
            <person name="Xu X.-W."/>
        </authorList>
    </citation>
    <scope>NUCLEOTIDE SEQUENCE [LARGE SCALE GENOMIC DNA]</scope>
    <source>
        <strain evidence="2 3">157</strain>
    </source>
</reference>